<reference evidence="2 3" key="1">
    <citation type="submission" date="2020-07" db="EMBL/GenBank/DDBJ databases">
        <title>Sequencing the genomes of 1000 actinobacteria strains.</title>
        <authorList>
            <person name="Klenk H.-P."/>
        </authorList>
    </citation>
    <scope>NUCLEOTIDE SEQUENCE [LARGE SCALE GENOMIC DNA]</scope>
    <source>
        <strain evidence="2 3">DSM 21349</strain>
    </source>
</reference>
<keyword evidence="3" id="KW-1185">Reference proteome</keyword>
<evidence type="ECO:0000313" key="3">
    <source>
        <dbReference type="Proteomes" id="UP000580910"/>
    </source>
</evidence>
<feature type="compositionally biased region" description="Basic and acidic residues" evidence="1">
    <location>
        <begin position="128"/>
        <end position="141"/>
    </location>
</feature>
<gene>
    <name evidence="2" type="ORF">FB382_003620</name>
</gene>
<dbReference type="RefSeq" id="WP_182541082.1">
    <property type="nucleotide sequence ID" value="NZ_JACGXA010000001.1"/>
</dbReference>
<name>A0A7W3J392_9ACTN</name>
<evidence type="ECO:0000256" key="1">
    <source>
        <dbReference type="SAM" id="MobiDB-lite"/>
    </source>
</evidence>
<evidence type="ECO:0008006" key="4">
    <source>
        <dbReference type="Google" id="ProtNLM"/>
    </source>
</evidence>
<feature type="region of interest" description="Disordered" evidence="1">
    <location>
        <begin position="126"/>
        <end position="151"/>
    </location>
</feature>
<evidence type="ECO:0000313" key="2">
    <source>
        <dbReference type="EMBL" id="MBA8805329.1"/>
    </source>
</evidence>
<dbReference type="EMBL" id="JACGXA010000001">
    <property type="protein sequence ID" value="MBA8805329.1"/>
    <property type="molecule type" value="Genomic_DNA"/>
</dbReference>
<dbReference type="Proteomes" id="UP000580910">
    <property type="component" value="Unassembled WGS sequence"/>
</dbReference>
<dbReference type="AlphaFoldDB" id="A0A7W3J392"/>
<comment type="caution">
    <text evidence="2">The sequence shown here is derived from an EMBL/GenBank/DDBJ whole genome shotgun (WGS) entry which is preliminary data.</text>
</comment>
<proteinExistence type="predicted"/>
<protein>
    <recommendedName>
        <fullName evidence="4">Excreted virulence factor EspC, type VII ESX diderm</fullName>
    </recommendedName>
</protein>
<sequence length="151" mass="16379">MGFMGIFNSIENVIQSIADEIKVDQSVLDGVKAQLRSSHQELESIRFGDVALPESAFGGAPSGNTLGRHHSLAHEVISDTLTGLLEDLTRFRDGIVTAEKLIEQADTSTADDLTRGRQAVEAIVGSTRHSEADQRNHESRNHYLGNGGGRR</sequence>
<accession>A0A7W3J392</accession>
<organism evidence="2 3">
    <name type="scientific">Nocardioides ginsengisegetis</name>
    <dbReference type="NCBI Taxonomy" id="661491"/>
    <lineage>
        <taxon>Bacteria</taxon>
        <taxon>Bacillati</taxon>
        <taxon>Actinomycetota</taxon>
        <taxon>Actinomycetes</taxon>
        <taxon>Propionibacteriales</taxon>
        <taxon>Nocardioidaceae</taxon>
        <taxon>Nocardioides</taxon>
    </lineage>
</organism>